<dbReference type="AlphaFoldDB" id="A0A9W6KLB7"/>
<comment type="caution">
    <text evidence="2">The sequence shown here is derived from an EMBL/GenBank/DDBJ whole genome shotgun (WGS) entry which is preliminary data.</text>
</comment>
<name>A0A9W6KLB7_9ACTN</name>
<evidence type="ECO:0000313" key="3">
    <source>
        <dbReference type="Proteomes" id="UP001143480"/>
    </source>
</evidence>
<evidence type="ECO:0000313" key="2">
    <source>
        <dbReference type="EMBL" id="GLL01584.1"/>
    </source>
</evidence>
<organism evidence="2 3">
    <name type="scientific">Dactylosporangium matsuzakiense</name>
    <dbReference type="NCBI Taxonomy" id="53360"/>
    <lineage>
        <taxon>Bacteria</taxon>
        <taxon>Bacillati</taxon>
        <taxon>Actinomycetota</taxon>
        <taxon>Actinomycetes</taxon>
        <taxon>Micromonosporales</taxon>
        <taxon>Micromonosporaceae</taxon>
        <taxon>Dactylosporangium</taxon>
    </lineage>
</organism>
<protein>
    <submittedName>
        <fullName evidence="2">Uncharacterized protein</fullName>
    </submittedName>
</protein>
<feature type="compositionally biased region" description="Basic and acidic residues" evidence="1">
    <location>
        <begin position="15"/>
        <end position="40"/>
    </location>
</feature>
<gene>
    <name evidence="2" type="ORF">GCM10017581_033260</name>
</gene>
<sequence length="209" mass="22213">MTTSTSPARPPQLVERAHHVGAERAQRFEAGRVPPGRDDLPGPELLGDLDGHPPGVPGRAEDQHLLSPVELDAPPQCHPRRHHGVHRRGDQDRVDPVGQHDAAVGLDDGPVGHGPERGVVEHGVADAALRVPHDGIDPGDQRQLPGARVVRPVRLGAGPRVQRGGEDVDDHLVPPARDRLGVLLVSGRVAERGDDSGVHDGSPFREVSS</sequence>
<evidence type="ECO:0000256" key="1">
    <source>
        <dbReference type="SAM" id="MobiDB-lite"/>
    </source>
</evidence>
<reference evidence="2" key="2">
    <citation type="submission" date="2023-01" db="EMBL/GenBank/DDBJ databases">
        <authorList>
            <person name="Sun Q."/>
            <person name="Evtushenko L."/>
        </authorList>
    </citation>
    <scope>NUCLEOTIDE SEQUENCE</scope>
    <source>
        <strain evidence="2">VKM Ac-1321</strain>
    </source>
</reference>
<dbReference type="Proteomes" id="UP001143480">
    <property type="component" value="Unassembled WGS sequence"/>
</dbReference>
<dbReference type="EMBL" id="BSFP01000017">
    <property type="protein sequence ID" value="GLL01584.1"/>
    <property type="molecule type" value="Genomic_DNA"/>
</dbReference>
<feature type="region of interest" description="Disordered" evidence="1">
    <location>
        <begin position="1"/>
        <end position="118"/>
    </location>
</feature>
<proteinExistence type="predicted"/>
<accession>A0A9W6KLB7</accession>
<reference evidence="2" key="1">
    <citation type="journal article" date="2014" name="Int. J. Syst. Evol. Microbiol.">
        <title>Complete genome sequence of Corynebacterium casei LMG S-19264T (=DSM 44701T), isolated from a smear-ripened cheese.</title>
        <authorList>
            <consortium name="US DOE Joint Genome Institute (JGI-PGF)"/>
            <person name="Walter F."/>
            <person name="Albersmeier A."/>
            <person name="Kalinowski J."/>
            <person name="Ruckert C."/>
        </authorList>
    </citation>
    <scope>NUCLEOTIDE SEQUENCE</scope>
    <source>
        <strain evidence="2">VKM Ac-1321</strain>
    </source>
</reference>
<dbReference type="RefSeq" id="WP_261964302.1">
    <property type="nucleotide sequence ID" value="NZ_BAAAXA010000003.1"/>
</dbReference>
<keyword evidence="3" id="KW-1185">Reference proteome</keyword>